<dbReference type="RefSeq" id="WP_145712857.1">
    <property type="nucleotide sequence ID" value="NZ_BAAAFY010000001.1"/>
</dbReference>
<dbReference type="Gene3D" id="3.40.50.1820">
    <property type="entry name" value="alpha/beta hydrolase"/>
    <property type="match status" value="1"/>
</dbReference>
<accession>A0A562T453</accession>
<organism evidence="2 3">
    <name type="scientific">Chitinophaga japonensis</name>
    <name type="common">Flexibacter japonensis</name>
    <dbReference type="NCBI Taxonomy" id="104662"/>
    <lineage>
        <taxon>Bacteria</taxon>
        <taxon>Pseudomonadati</taxon>
        <taxon>Bacteroidota</taxon>
        <taxon>Chitinophagia</taxon>
        <taxon>Chitinophagales</taxon>
        <taxon>Chitinophagaceae</taxon>
        <taxon>Chitinophaga</taxon>
    </lineage>
</organism>
<dbReference type="InterPro" id="IPR000073">
    <property type="entry name" value="AB_hydrolase_1"/>
</dbReference>
<dbReference type="EMBL" id="VLLG01000003">
    <property type="protein sequence ID" value="TWI88058.1"/>
    <property type="molecule type" value="Genomic_DNA"/>
</dbReference>
<dbReference type="AlphaFoldDB" id="A0A562T453"/>
<name>A0A562T453_CHIJA</name>
<evidence type="ECO:0000259" key="1">
    <source>
        <dbReference type="Pfam" id="PF00561"/>
    </source>
</evidence>
<dbReference type="PANTHER" id="PTHR42977:SF1">
    <property type="entry name" value="BLR6576 PROTEIN"/>
    <property type="match status" value="1"/>
</dbReference>
<dbReference type="OrthoDB" id="9799612at2"/>
<evidence type="ECO:0000313" key="3">
    <source>
        <dbReference type="Proteomes" id="UP000316778"/>
    </source>
</evidence>
<reference evidence="2 3" key="1">
    <citation type="journal article" date="2013" name="Stand. Genomic Sci.">
        <title>Genomic Encyclopedia of Type Strains, Phase I: The one thousand microbial genomes (KMG-I) project.</title>
        <authorList>
            <person name="Kyrpides N.C."/>
            <person name="Woyke T."/>
            <person name="Eisen J.A."/>
            <person name="Garrity G."/>
            <person name="Lilburn T.G."/>
            <person name="Beck B.J."/>
            <person name="Whitman W.B."/>
            <person name="Hugenholtz P."/>
            <person name="Klenk H.P."/>
        </authorList>
    </citation>
    <scope>NUCLEOTIDE SEQUENCE [LARGE SCALE GENOMIC DNA]</scope>
    <source>
        <strain evidence="2 3">DSM 13484</strain>
    </source>
</reference>
<proteinExistence type="predicted"/>
<dbReference type="PRINTS" id="PR00111">
    <property type="entry name" value="ABHYDROLASE"/>
</dbReference>
<dbReference type="InterPro" id="IPR051340">
    <property type="entry name" value="Haloalkane_dehalogenase"/>
</dbReference>
<dbReference type="SUPFAM" id="SSF53474">
    <property type="entry name" value="alpha/beta-Hydrolases"/>
    <property type="match status" value="1"/>
</dbReference>
<comment type="caution">
    <text evidence="2">The sequence shown here is derived from an EMBL/GenBank/DDBJ whole genome shotgun (WGS) entry which is preliminary data.</text>
</comment>
<protein>
    <submittedName>
        <fullName evidence="2">Pimeloyl-ACP methyl ester carboxylesterase</fullName>
    </submittedName>
</protein>
<dbReference type="Pfam" id="PF00561">
    <property type="entry name" value="Abhydrolase_1"/>
    <property type="match status" value="1"/>
</dbReference>
<sequence length="297" mass="33765">MENSITTHPATTTTFRTVQIDGLDIFYREAGPAGAPVILFLHGFPSSSHMYRDILRDLADRYHVIAPDYPGFGLSSTPSLQEFEYTFDRLAAVMEQFIDKLGLQRFSLYLQDYGGPVGFRIISKRPELVQALILQNANAYLDGLGPEVQEMGRIQASGDEDVLQQVIDYMVSLEGIKEQYLHGAAHPENVSPDAWLSDHYFIERPGNKAIQAALLKNYHTNFPLYDNWHTYFRTHQPPALITWGRNDKIFIAPGAEAYTRDLQDTELHLLDGGHFALEEYHGVIAELIHQFLQQRLK</sequence>
<dbReference type="Proteomes" id="UP000316778">
    <property type="component" value="Unassembled WGS sequence"/>
</dbReference>
<dbReference type="PANTHER" id="PTHR42977">
    <property type="entry name" value="HYDROLASE-RELATED"/>
    <property type="match status" value="1"/>
</dbReference>
<dbReference type="InterPro" id="IPR029058">
    <property type="entry name" value="AB_hydrolase_fold"/>
</dbReference>
<evidence type="ECO:0000313" key="2">
    <source>
        <dbReference type="EMBL" id="TWI88058.1"/>
    </source>
</evidence>
<keyword evidence="3" id="KW-1185">Reference proteome</keyword>
<gene>
    <name evidence="2" type="ORF">LX66_2132</name>
</gene>
<dbReference type="GO" id="GO:0004301">
    <property type="term" value="F:epoxide hydrolase activity"/>
    <property type="evidence" value="ECO:0007669"/>
    <property type="project" value="TreeGrafter"/>
</dbReference>
<feature type="domain" description="AB hydrolase-1" evidence="1">
    <location>
        <begin position="36"/>
        <end position="279"/>
    </location>
</feature>